<name>A0A7G9FQK8_9FIRM</name>
<dbReference type="RefSeq" id="WP_021986028.1">
    <property type="nucleotide sequence ID" value="NZ_CP060632.1"/>
</dbReference>
<protein>
    <submittedName>
        <fullName evidence="3">Uncharacterized protein</fullName>
    </submittedName>
</protein>
<feature type="transmembrane region" description="Helical" evidence="2">
    <location>
        <begin position="12"/>
        <end position="31"/>
    </location>
</feature>
<evidence type="ECO:0000256" key="1">
    <source>
        <dbReference type="SAM" id="MobiDB-lite"/>
    </source>
</evidence>
<organism evidence="3 4">
    <name type="scientific">Wujia chipingensis</name>
    <dbReference type="NCBI Taxonomy" id="2763670"/>
    <lineage>
        <taxon>Bacteria</taxon>
        <taxon>Bacillati</taxon>
        <taxon>Bacillota</taxon>
        <taxon>Clostridia</taxon>
        <taxon>Lachnospirales</taxon>
        <taxon>Lachnospiraceae</taxon>
        <taxon>Wujia</taxon>
    </lineage>
</organism>
<dbReference type="EMBL" id="CP060632">
    <property type="protein sequence ID" value="QNM00840.1"/>
    <property type="molecule type" value="Genomic_DNA"/>
</dbReference>
<sequence>MKLEMTQKDKNLLIMLSIFVIVVCIGYWGIYPVVKGIVNTNKEIATQKETQEENELKLTQVPMMEADNERFSNEIQGVRESFFPMMESAEIDKYFTELVLGYNLSAYDLAIQMPQEETALEPYVYSKRAAMLAAQEETDTTEAPQGAKAERSEIEAAEESGGMSTDSETSALPAFDDEVTTGIYNATVTLRLGGKESDLLQLIEDLSNSDKKIRVCNYSWSEERSITNLTEEGEYDIKTERVLTLTLEIYMYEEVPDDGNAQ</sequence>
<evidence type="ECO:0000256" key="2">
    <source>
        <dbReference type="SAM" id="Phobius"/>
    </source>
</evidence>
<dbReference type="AlphaFoldDB" id="A0A7G9FQK8"/>
<keyword evidence="2" id="KW-1133">Transmembrane helix</keyword>
<dbReference type="KEGG" id="wcp:H9Q76_06085"/>
<gene>
    <name evidence="3" type="ORF">H9Q76_06085</name>
</gene>
<evidence type="ECO:0000313" key="3">
    <source>
        <dbReference type="EMBL" id="QNM00840.1"/>
    </source>
</evidence>
<proteinExistence type="predicted"/>
<evidence type="ECO:0000313" key="4">
    <source>
        <dbReference type="Proteomes" id="UP000515819"/>
    </source>
</evidence>
<dbReference type="Proteomes" id="UP000515819">
    <property type="component" value="Chromosome"/>
</dbReference>
<keyword evidence="2" id="KW-0472">Membrane</keyword>
<keyword evidence="2" id="KW-0812">Transmembrane</keyword>
<feature type="region of interest" description="Disordered" evidence="1">
    <location>
        <begin position="135"/>
        <end position="170"/>
    </location>
</feature>
<keyword evidence="4" id="KW-1185">Reference proteome</keyword>
<reference evidence="3 4" key="1">
    <citation type="submission" date="2020-08" db="EMBL/GenBank/DDBJ databases">
        <authorList>
            <person name="Liu C."/>
            <person name="Sun Q."/>
        </authorList>
    </citation>
    <scope>NUCLEOTIDE SEQUENCE [LARGE SCALE GENOMIC DNA]</scope>
    <source>
        <strain evidence="3 4">NSJ-4</strain>
    </source>
</reference>
<accession>A0A7G9FQK8</accession>